<dbReference type="Proteomes" id="UP000757232">
    <property type="component" value="Unassembled WGS sequence"/>
</dbReference>
<keyword evidence="1" id="KW-0560">Oxidoreductase</keyword>
<dbReference type="AlphaFoldDB" id="A0A9Q5HYG6"/>
<dbReference type="PRINTS" id="PR00081">
    <property type="entry name" value="GDHRDH"/>
</dbReference>
<keyword evidence="3" id="KW-1185">Reference proteome</keyword>
<organism evidence="2 3">
    <name type="scientific">Sanghuangporus baumii</name>
    <name type="common">Phellinus baumii</name>
    <dbReference type="NCBI Taxonomy" id="108892"/>
    <lineage>
        <taxon>Eukaryota</taxon>
        <taxon>Fungi</taxon>
        <taxon>Dikarya</taxon>
        <taxon>Basidiomycota</taxon>
        <taxon>Agaricomycotina</taxon>
        <taxon>Agaricomycetes</taxon>
        <taxon>Hymenochaetales</taxon>
        <taxon>Hymenochaetaceae</taxon>
        <taxon>Sanghuangporus</taxon>
    </lineage>
</organism>
<dbReference type="GO" id="GO:0016491">
    <property type="term" value="F:oxidoreductase activity"/>
    <property type="evidence" value="ECO:0007669"/>
    <property type="project" value="UniProtKB-KW"/>
</dbReference>
<dbReference type="EMBL" id="LNZH02000183">
    <property type="protein sequence ID" value="OCB88175.1"/>
    <property type="molecule type" value="Genomic_DNA"/>
</dbReference>
<proteinExistence type="predicted"/>
<evidence type="ECO:0000256" key="1">
    <source>
        <dbReference type="ARBA" id="ARBA00023002"/>
    </source>
</evidence>
<evidence type="ECO:0000313" key="3">
    <source>
        <dbReference type="Proteomes" id="UP000757232"/>
    </source>
</evidence>
<dbReference type="Pfam" id="PF00106">
    <property type="entry name" value="adh_short"/>
    <property type="match status" value="1"/>
</dbReference>
<dbReference type="InterPro" id="IPR002347">
    <property type="entry name" value="SDR_fam"/>
</dbReference>
<comment type="caution">
    <text evidence="2">The sequence shown here is derived from an EMBL/GenBank/DDBJ whole genome shotgun (WGS) entry which is preliminary data.</text>
</comment>
<accession>A0A9Q5HYG6</accession>
<reference evidence="2" key="1">
    <citation type="submission" date="2016-06" db="EMBL/GenBank/DDBJ databases">
        <title>Draft Genome sequence of the fungus Inonotus baumii.</title>
        <authorList>
            <person name="Zhu H."/>
            <person name="Lin W."/>
        </authorList>
    </citation>
    <scope>NUCLEOTIDE SEQUENCE</scope>
    <source>
        <strain evidence="2">821</strain>
    </source>
</reference>
<dbReference type="OrthoDB" id="191139at2759"/>
<evidence type="ECO:0000313" key="2">
    <source>
        <dbReference type="EMBL" id="OCB88175.1"/>
    </source>
</evidence>
<gene>
    <name evidence="2" type="ORF">A7U60_g4693</name>
</gene>
<dbReference type="PANTHER" id="PTHR43157">
    <property type="entry name" value="PHOSPHATIDYLINOSITOL-GLYCAN BIOSYNTHESIS CLASS F PROTEIN-RELATED"/>
    <property type="match status" value="1"/>
</dbReference>
<dbReference type="InterPro" id="IPR036291">
    <property type="entry name" value="NAD(P)-bd_dom_sf"/>
</dbReference>
<dbReference type="PANTHER" id="PTHR43157:SF31">
    <property type="entry name" value="PHOSPHATIDYLINOSITOL-GLYCAN BIOSYNTHESIS CLASS F PROTEIN"/>
    <property type="match status" value="1"/>
</dbReference>
<sequence length="329" mass="35498">MSLTFNPGEELSDLGGRVVLITGATSGVGYAAARELLRKGATVYLAAKSESKATATIYRLEAEGLGPGNGKAIWHKLDLDNPHDVKRSAEEFLARESRLDILINNAACLGKEYALGPIGVQDITTINYVSPFLFTKLLLPLLKKTAQSPDSDVRIVNVGSDAHKLIRKAQFQSKTDLNGPTTGNSYRAQMKRYAFTKLLVVLWSKELARQLAASSDGGSDVLVVCVHPGSIASDGALKGAGRLFWPLSKLVQWYIKKTFLTPTQTPTQAATTVLIAAAQPDLCREKVKYHGAYLLPFGKLASTSKVAADEGLAKDLWILTEKILADEGL</sequence>
<name>A0A9Q5HYG6_SANBA</name>
<dbReference type="Gene3D" id="3.40.50.720">
    <property type="entry name" value="NAD(P)-binding Rossmann-like Domain"/>
    <property type="match status" value="1"/>
</dbReference>
<protein>
    <submittedName>
        <fullName evidence="2">NAD-binding protein</fullName>
    </submittedName>
</protein>
<dbReference type="SUPFAM" id="SSF51735">
    <property type="entry name" value="NAD(P)-binding Rossmann-fold domains"/>
    <property type="match status" value="1"/>
</dbReference>